<protein>
    <recommendedName>
        <fullName evidence="3">Helix-turn-helix domain-containing protein</fullName>
    </recommendedName>
</protein>
<gene>
    <name evidence="1" type="ORF">ACFLIM_38900</name>
</gene>
<sequence>MPQSSPQDETPVLPPDAALIQRLRTDRGLEGPLSVAKCAEMLGTYTTKPFSDRSWSAYEQGKRPIPDREFVLMALVVGATPDDVKAAGRAKANALLRQEIDRRRSPAVSGASRTTTERIDQAIAEIQALPFAPETREAMVAVLLQQVNTLLDLHKQQVQIMRHETP</sequence>
<dbReference type="RefSeq" id="WP_393173697.1">
    <property type="nucleotide sequence ID" value="NZ_JBICRM010000034.1"/>
</dbReference>
<reference evidence="1 2" key="1">
    <citation type="submission" date="2024-10" db="EMBL/GenBank/DDBJ databases">
        <authorList>
            <person name="Topkara A.R."/>
            <person name="Saygin H."/>
        </authorList>
    </citation>
    <scope>NUCLEOTIDE SEQUENCE [LARGE SCALE GENOMIC DNA]</scope>
    <source>
        <strain evidence="1 2">M3C6</strain>
    </source>
</reference>
<proteinExistence type="predicted"/>
<accession>A0ABW7ASG2</accession>
<evidence type="ECO:0008006" key="3">
    <source>
        <dbReference type="Google" id="ProtNLM"/>
    </source>
</evidence>
<name>A0ABW7ASG2_9ACTN</name>
<dbReference type="EMBL" id="JBICRM010000034">
    <property type="protein sequence ID" value="MFG1709177.1"/>
    <property type="molecule type" value="Genomic_DNA"/>
</dbReference>
<evidence type="ECO:0000313" key="2">
    <source>
        <dbReference type="Proteomes" id="UP001603978"/>
    </source>
</evidence>
<dbReference type="Proteomes" id="UP001603978">
    <property type="component" value="Unassembled WGS sequence"/>
</dbReference>
<keyword evidence="2" id="KW-1185">Reference proteome</keyword>
<organism evidence="1 2">
    <name type="scientific">Nonomuraea marmarensis</name>
    <dbReference type="NCBI Taxonomy" id="3351344"/>
    <lineage>
        <taxon>Bacteria</taxon>
        <taxon>Bacillati</taxon>
        <taxon>Actinomycetota</taxon>
        <taxon>Actinomycetes</taxon>
        <taxon>Streptosporangiales</taxon>
        <taxon>Streptosporangiaceae</taxon>
        <taxon>Nonomuraea</taxon>
    </lineage>
</organism>
<comment type="caution">
    <text evidence="1">The sequence shown here is derived from an EMBL/GenBank/DDBJ whole genome shotgun (WGS) entry which is preliminary data.</text>
</comment>
<evidence type="ECO:0000313" key="1">
    <source>
        <dbReference type="EMBL" id="MFG1709177.1"/>
    </source>
</evidence>